<accession>A0AAV3UFW2</accession>
<dbReference type="Pfam" id="PF07883">
    <property type="entry name" value="Cupin_2"/>
    <property type="match status" value="1"/>
</dbReference>
<protein>
    <submittedName>
        <fullName evidence="3">Cupin domain-containing protein</fullName>
    </submittedName>
</protein>
<dbReference type="Proteomes" id="UP001501729">
    <property type="component" value="Unassembled WGS sequence"/>
</dbReference>
<proteinExistence type="predicted"/>
<organism evidence="3 4">
    <name type="scientific">Haladaptatus pallidirubidus</name>
    <dbReference type="NCBI Taxonomy" id="1008152"/>
    <lineage>
        <taxon>Archaea</taxon>
        <taxon>Methanobacteriati</taxon>
        <taxon>Methanobacteriota</taxon>
        <taxon>Stenosarchaea group</taxon>
        <taxon>Halobacteria</taxon>
        <taxon>Halobacteriales</taxon>
        <taxon>Haladaptataceae</taxon>
        <taxon>Haladaptatus</taxon>
    </lineage>
</organism>
<evidence type="ECO:0000313" key="3">
    <source>
        <dbReference type="EMBL" id="GAA5047183.1"/>
    </source>
</evidence>
<keyword evidence="1" id="KW-0479">Metal-binding</keyword>
<dbReference type="CDD" id="cd02208">
    <property type="entry name" value="cupin_RmlC-like"/>
    <property type="match status" value="1"/>
</dbReference>
<dbReference type="GO" id="GO:0046872">
    <property type="term" value="F:metal ion binding"/>
    <property type="evidence" value="ECO:0007669"/>
    <property type="project" value="UniProtKB-KW"/>
</dbReference>
<dbReference type="RefSeq" id="WP_227776507.1">
    <property type="nucleotide sequence ID" value="NZ_BAABKX010000001.1"/>
</dbReference>
<reference evidence="3 4" key="1">
    <citation type="journal article" date="2019" name="Int. J. Syst. Evol. Microbiol.">
        <title>The Global Catalogue of Microorganisms (GCM) 10K type strain sequencing project: providing services to taxonomists for standard genome sequencing and annotation.</title>
        <authorList>
            <consortium name="The Broad Institute Genomics Platform"/>
            <consortium name="The Broad Institute Genome Sequencing Center for Infectious Disease"/>
            <person name="Wu L."/>
            <person name="Ma J."/>
        </authorList>
    </citation>
    <scope>NUCLEOTIDE SEQUENCE [LARGE SCALE GENOMIC DNA]</scope>
    <source>
        <strain evidence="3 4">JCM 17504</strain>
    </source>
</reference>
<dbReference type="Gene3D" id="2.60.120.10">
    <property type="entry name" value="Jelly Rolls"/>
    <property type="match status" value="1"/>
</dbReference>
<dbReference type="EMBL" id="BAABKX010000001">
    <property type="protein sequence ID" value="GAA5047183.1"/>
    <property type="molecule type" value="Genomic_DNA"/>
</dbReference>
<evidence type="ECO:0000313" key="4">
    <source>
        <dbReference type="Proteomes" id="UP001501729"/>
    </source>
</evidence>
<name>A0AAV3UFW2_9EURY</name>
<dbReference type="InterPro" id="IPR013096">
    <property type="entry name" value="Cupin_2"/>
</dbReference>
<gene>
    <name evidence="3" type="ORF">GCM10025751_17410</name>
</gene>
<dbReference type="SUPFAM" id="SSF51182">
    <property type="entry name" value="RmlC-like cupins"/>
    <property type="match status" value="1"/>
</dbReference>
<comment type="caution">
    <text evidence="3">The sequence shown here is derived from an EMBL/GenBank/DDBJ whole genome shotgun (WGS) entry which is preliminary data.</text>
</comment>
<evidence type="ECO:0000256" key="1">
    <source>
        <dbReference type="ARBA" id="ARBA00022723"/>
    </source>
</evidence>
<dbReference type="PANTHER" id="PTHR35848:SF9">
    <property type="entry name" value="SLL1358 PROTEIN"/>
    <property type="match status" value="1"/>
</dbReference>
<keyword evidence="4" id="KW-1185">Reference proteome</keyword>
<feature type="domain" description="Cupin type-2" evidence="2">
    <location>
        <begin position="35"/>
        <end position="104"/>
    </location>
</feature>
<dbReference type="PANTHER" id="PTHR35848">
    <property type="entry name" value="OXALATE-BINDING PROTEIN"/>
    <property type="match status" value="1"/>
</dbReference>
<dbReference type="InterPro" id="IPR014710">
    <property type="entry name" value="RmlC-like_jellyroll"/>
</dbReference>
<dbReference type="AlphaFoldDB" id="A0AAV3UFW2"/>
<evidence type="ECO:0000259" key="2">
    <source>
        <dbReference type="Pfam" id="PF07883"/>
    </source>
</evidence>
<sequence>MEKVTIEDVDSRMSAANVRRGLSDDLGTNDMAINYYELAPGDSFAFGYHAHVGQEEVFYIQSGSVTFETETGDVVVGAGEIVRFAPGEFQRGVNEGDERVIALALGAPRDSELDEMRRNCDECGERTANTLEMADGGEELVTYCLDCGAETGRFD</sequence>
<dbReference type="InterPro" id="IPR051610">
    <property type="entry name" value="GPI/OXD"/>
</dbReference>
<dbReference type="InterPro" id="IPR011051">
    <property type="entry name" value="RmlC_Cupin_sf"/>
</dbReference>
<dbReference type="GeneID" id="68612333"/>